<reference evidence="2 3" key="1">
    <citation type="journal article" date="2019" name="J. Hered.">
        <title>An Improved Genome Assembly for Drosophila navojoa, the Basal Species in the mojavensis Cluster.</title>
        <authorList>
            <person name="Vanderlinde T."/>
            <person name="Dupim E.G."/>
            <person name="Nazario-Yepiz N.O."/>
            <person name="Carvalho A.B."/>
        </authorList>
    </citation>
    <scope>NUCLEOTIDE SEQUENCE [LARGE SCALE GENOMIC DNA]</scope>
    <source>
        <strain evidence="2">Navoj_Jal97</strain>
        <tissue evidence="2">Whole organism</tissue>
    </source>
</reference>
<dbReference type="Gene3D" id="6.10.280.30">
    <property type="match status" value="1"/>
</dbReference>
<sequence length="80" mass="9292">NTIKIAEIKTQNNQLENQKLEEKARIIENKLYTAEQNREKELLKKIEKAQKLERRAEVVRQNKAQTQDMEGQQSPIASSG</sequence>
<feature type="non-terminal residue" evidence="2">
    <location>
        <position position="1"/>
    </location>
</feature>
<dbReference type="AlphaFoldDB" id="A0A484AXM5"/>
<feature type="compositionally biased region" description="Polar residues" evidence="1">
    <location>
        <begin position="62"/>
        <end position="80"/>
    </location>
</feature>
<dbReference type="EMBL" id="LSRL02000532">
    <property type="protein sequence ID" value="TDG40600.1"/>
    <property type="molecule type" value="Genomic_DNA"/>
</dbReference>
<keyword evidence="3" id="KW-1185">Reference proteome</keyword>
<dbReference type="Proteomes" id="UP000295192">
    <property type="component" value="Unassembled WGS sequence"/>
</dbReference>
<organism evidence="2 3">
    <name type="scientific">Drosophila navojoa</name>
    <name type="common">Fruit fly</name>
    <dbReference type="NCBI Taxonomy" id="7232"/>
    <lineage>
        <taxon>Eukaryota</taxon>
        <taxon>Metazoa</taxon>
        <taxon>Ecdysozoa</taxon>
        <taxon>Arthropoda</taxon>
        <taxon>Hexapoda</taxon>
        <taxon>Insecta</taxon>
        <taxon>Pterygota</taxon>
        <taxon>Neoptera</taxon>
        <taxon>Endopterygota</taxon>
        <taxon>Diptera</taxon>
        <taxon>Brachycera</taxon>
        <taxon>Muscomorpha</taxon>
        <taxon>Ephydroidea</taxon>
        <taxon>Drosophilidae</taxon>
        <taxon>Drosophila</taxon>
    </lineage>
</organism>
<evidence type="ECO:0000256" key="1">
    <source>
        <dbReference type="SAM" id="MobiDB-lite"/>
    </source>
</evidence>
<gene>
    <name evidence="2" type="ORF">AWZ03_012981</name>
</gene>
<name>A0A484AXM5_DRONA</name>
<feature type="region of interest" description="Disordered" evidence="1">
    <location>
        <begin position="56"/>
        <end position="80"/>
    </location>
</feature>
<comment type="caution">
    <text evidence="2">The sequence shown here is derived from an EMBL/GenBank/DDBJ whole genome shotgun (WGS) entry which is preliminary data.</text>
</comment>
<evidence type="ECO:0000313" key="2">
    <source>
        <dbReference type="EMBL" id="TDG40600.1"/>
    </source>
</evidence>
<evidence type="ECO:0000313" key="3">
    <source>
        <dbReference type="Proteomes" id="UP000295192"/>
    </source>
</evidence>
<proteinExistence type="predicted"/>
<accession>A0A484AXM5</accession>
<protein>
    <submittedName>
        <fullName evidence="2">Uncharacterized protein</fullName>
    </submittedName>
</protein>
<dbReference type="STRING" id="7232.A0A484AXM5"/>